<keyword evidence="1" id="KW-0175">Coiled coil</keyword>
<keyword evidence="3" id="KW-1185">Reference proteome</keyword>
<evidence type="ECO:0000313" key="2">
    <source>
        <dbReference type="EMBL" id="KAF2850624.1"/>
    </source>
</evidence>
<proteinExistence type="predicted"/>
<evidence type="ECO:0000256" key="1">
    <source>
        <dbReference type="SAM" id="Coils"/>
    </source>
</evidence>
<dbReference type="EMBL" id="MU006305">
    <property type="protein sequence ID" value="KAF2850624.1"/>
    <property type="molecule type" value="Genomic_DNA"/>
</dbReference>
<feature type="coiled-coil region" evidence="1">
    <location>
        <begin position="379"/>
        <end position="420"/>
    </location>
</feature>
<dbReference type="Proteomes" id="UP000799423">
    <property type="component" value="Unassembled WGS sequence"/>
</dbReference>
<name>A0A6A7B5T4_9PLEO</name>
<dbReference type="InterPro" id="IPR022198">
    <property type="entry name" value="DUF3723"/>
</dbReference>
<protein>
    <submittedName>
        <fullName evidence="2">Uncharacterized protein</fullName>
    </submittedName>
</protein>
<organism evidence="2 3">
    <name type="scientific">Plenodomus tracheiphilus IPT5</name>
    <dbReference type="NCBI Taxonomy" id="1408161"/>
    <lineage>
        <taxon>Eukaryota</taxon>
        <taxon>Fungi</taxon>
        <taxon>Dikarya</taxon>
        <taxon>Ascomycota</taxon>
        <taxon>Pezizomycotina</taxon>
        <taxon>Dothideomycetes</taxon>
        <taxon>Pleosporomycetidae</taxon>
        <taxon>Pleosporales</taxon>
        <taxon>Pleosporineae</taxon>
        <taxon>Leptosphaeriaceae</taxon>
        <taxon>Plenodomus</taxon>
    </lineage>
</organism>
<dbReference type="OrthoDB" id="3791751at2759"/>
<gene>
    <name evidence="2" type="ORF">T440DRAFT_529962</name>
</gene>
<reference evidence="2" key="1">
    <citation type="submission" date="2020-01" db="EMBL/GenBank/DDBJ databases">
        <authorList>
            <consortium name="DOE Joint Genome Institute"/>
            <person name="Haridas S."/>
            <person name="Albert R."/>
            <person name="Binder M."/>
            <person name="Bloem J."/>
            <person name="Labutti K."/>
            <person name="Salamov A."/>
            <person name="Andreopoulos B."/>
            <person name="Baker S.E."/>
            <person name="Barry K."/>
            <person name="Bills G."/>
            <person name="Bluhm B.H."/>
            <person name="Cannon C."/>
            <person name="Castanera R."/>
            <person name="Culley D.E."/>
            <person name="Daum C."/>
            <person name="Ezra D."/>
            <person name="Gonzalez J.B."/>
            <person name="Henrissat B."/>
            <person name="Kuo A."/>
            <person name="Liang C."/>
            <person name="Lipzen A."/>
            <person name="Lutzoni F."/>
            <person name="Magnuson J."/>
            <person name="Mondo S."/>
            <person name="Nolan M."/>
            <person name="Ohm R."/>
            <person name="Pangilinan J."/>
            <person name="Park H.-J."/>
            <person name="Ramirez L."/>
            <person name="Alfaro M."/>
            <person name="Sun H."/>
            <person name="Tritt A."/>
            <person name="Yoshinaga Y."/>
            <person name="Zwiers L.-H."/>
            <person name="Turgeon B.G."/>
            <person name="Goodwin S.B."/>
            <person name="Spatafora J.W."/>
            <person name="Crous P.W."/>
            <person name="Grigoriev I.V."/>
        </authorList>
    </citation>
    <scope>NUCLEOTIDE SEQUENCE</scope>
    <source>
        <strain evidence="2">IPT5</strain>
    </source>
</reference>
<accession>A0A6A7B5T4</accession>
<sequence>MTLYLDHVARAWKRILRCGDTMLPFSAVDAVTVQSLELRAPKHSDSDKSLVIDLMERREIFPSQNDRNIREILVENICDFPGVIPSLWTFFETLKYLEPLCEALRQLLGAQMKCTIRSSLTGLFFAPRNNMVQLNETEDIEIKVPLSQRDAMMVAYTELWAFCSRHFDGLTASTPRKETGGPKPHVKGPNPVAWQHLAKFALSRGFQITHAQALVAKEEQYHSQLALDYLRKAKPMCSDFSSAHIQRVLTVVRSDESLRAGELIPQLPHLSLDRRSGRPFERDFTQEKKIMFFSQLYSGLPCNDLNLRLLRHDLFSCIFVSIELQTTDFGSPTTTPVLVQDVMDVDIPPEPPNPDAQQTELQSSYATLQQEQQSLLTQHETLVGKSETQREEINHLEKENAEMKGLLEKYTAEQQQLNDAYYGVMQEHEACKKVKEHLQDLAYQWKAQSEENMELKSTCTKLRRELENALDNQTLEKTIPILEEVQTPVAVEATTVSDMGYSDDESISDDLIPYTWTAGSDDRNQYEIFLVYAVAEDCELQGYGFDISQSIEEAIPQISNSLRQAKSAFGSDQFHAVTVLGMHLINTEPDYLFECLEANQTIFIGRESVLAAFVPAATAQASSSQPYHSVVTNEQAATQALQEESTRKVKRKRGETTGEIMLKRRRMAGAEVAPSTPSITAKERKALGILKSKKATSS</sequence>
<dbReference type="Pfam" id="PF12520">
    <property type="entry name" value="DUF3723"/>
    <property type="match status" value="1"/>
</dbReference>
<dbReference type="AlphaFoldDB" id="A0A6A7B5T4"/>
<evidence type="ECO:0000313" key="3">
    <source>
        <dbReference type="Proteomes" id="UP000799423"/>
    </source>
</evidence>